<evidence type="ECO:0000256" key="4">
    <source>
        <dbReference type="ARBA" id="ARBA00047645"/>
    </source>
</evidence>
<feature type="active site" evidence="5">
    <location>
        <position position="21"/>
    </location>
</feature>
<dbReference type="PROSITE" id="PS00151">
    <property type="entry name" value="ACYLPHOSPHATASE_2"/>
    <property type="match status" value="1"/>
</dbReference>
<comment type="catalytic activity">
    <reaction evidence="4 5 6">
        <text>an acyl phosphate + H2O = a carboxylate + phosphate + H(+)</text>
        <dbReference type="Rhea" id="RHEA:14965"/>
        <dbReference type="ChEBI" id="CHEBI:15377"/>
        <dbReference type="ChEBI" id="CHEBI:15378"/>
        <dbReference type="ChEBI" id="CHEBI:29067"/>
        <dbReference type="ChEBI" id="CHEBI:43474"/>
        <dbReference type="ChEBI" id="CHEBI:59918"/>
        <dbReference type="EC" id="3.6.1.7"/>
    </reaction>
</comment>
<evidence type="ECO:0000256" key="7">
    <source>
        <dbReference type="RuleBase" id="RU004168"/>
    </source>
</evidence>
<dbReference type="GO" id="GO:0003998">
    <property type="term" value="F:acylphosphatase activity"/>
    <property type="evidence" value="ECO:0007669"/>
    <property type="project" value="UniProtKB-EC"/>
</dbReference>
<dbReference type="InterPro" id="IPR001792">
    <property type="entry name" value="Acylphosphatase-like_dom"/>
</dbReference>
<keyword evidence="10" id="KW-1185">Reference proteome</keyword>
<evidence type="ECO:0000256" key="5">
    <source>
        <dbReference type="PROSITE-ProRule" id="PRU00520"/>
    </source>
</evidence>
<evidence type="ECO:0000256" key="3">
    <source>
        <dbReference type="ARBA" id="ARBA00015991"/>
    </source>
</evidence>
<accession>E0NEV3</accession>
<proteinExistence type="inferred from homology"/>
<gene>
    <name evidence="9" type="primary">acyP</name>
    <name evidence="9" type="ORF">HMPREF0623_0165</name>
</gene>
<dbReference type="Pfam" id="PF00708">
    <property type="entry name" value="Acylphosphatase"/>
    <property type="match status" value="1"/>
</dbReference>
<dbReference type="Proteomes" id="UP000004470">
    <property type="component" value="Unassembled WGS sequence"/>
</dbReference>
<feature type="domain" description="Acylphosphatase-like" evidence="8">
    <location>
        <begin position="6"/>
        <end position="93"/>
    </location>
</feature>
<dbReference type="InterPro" id="IPR020456">
    <property type="entry name" value="Acylphosphatase"/>
</dbReference>
<evidence type="ECO:0000313" key="10">
    <source>
        <dbReference type="Proteomes" id="UP000004470"/>
    </source>
</evidence>
<evidence type="ECO:0000259" key="8">
    <source>
        <dbReference type="PROSITE" id="PS51160"/>
    </source>
</evidence>
<protein>
    <recommendedName>
        <fullName evidence="3 5">Acylphosphatase</fullName>
        <ecNumber evidence="2 5">3.6.1.7</ecNumber>
    </recommendedName>
</protein>
<dbReference type="PANTHER" id="PTHR47268:SF4">
    <property type="entry name" value="ACYLPHOSPHATASE"/>
    <property type="match status" value="1"/>
</dbReference>
<dbReference type="HOGENOM" id="CLU_141932_4_0_9"/>
<dbReference type="PROSITE" id="PS00150">
    <property type="entry name" value="ACYLPHOSPHATASE_1"/>
    <property type="match status" value="1"/>
</dbReference>
<dbReference type="PANTHER" id="PTHR47268">
    <property type="entry name" value="ACYLPHOSPHATASE"/>
    <property type="match status" value="1"/>
</dbReference>
<evidence type="ECO:0000313" key="9">
    <source>
        <dbReference type="EMBL" id="EFL96114.1"/>
    </source>
</evidence>
<dbReference type="InterPro" id="IPR017968">
    <property type="entry name" value="Acylphosphatase_CS"/>
</dbReference>
<evidence type="ECO:0000256" key="6">
    <source>
        <dbReference type="RuleBase" id="RU000553"/>
    </source>
</evidence>
<comment type="similarity">
    <text evidence="1 7">Belongs to the acylphosphatase family.</text>
</comment>
<dbReference type="EC" id="3.6.1.7" evidence="2 5"/>
<comment type="caution">
    <text evidence="9">The sequence shown here is derived from an EMBL/GenBank/DDBJ whole genome shotgun (WGS) entry which is preliminary data.</text>
</comment>
<feature type="active site" evidence="5">
    <location>
        <position position="39"/>
    </location>
</feature>
<name>E0NEV3_PEDAC</name>
<dbReference type="AlphaFoldDB" id="E0NEV3"/>
<dbReference type="SUPFAM" id="SSF54975">
    <property type="entry name" value="Acylphosphatase/BLUF domain-like"/>
    <property type="match status" value="1"/>
</dbReference>
<evidence type="ECO:0000256" key="2">
    <source>
        <dbReference type="ARBA" id="ARBA00012150"/>
    </source>
</evidence>
<organism evidence="9 10">
    <name type="scientific">Pediococcus acidilactici DSM 20284</name>
    <dbReference type="NCBI Taxonomy" id="862514"/>
    <lineage>
        <taxon>Bacteria</taxon>
        <taxon>Bacillati</taxon>
        <taxon>Bacillota</taxon>
        <taxon>Bacilli</taxon>
        <taxon>Lactobacillales</taxon>
        <taxon>Lactobacillaceae</taxon>
        <taxon>Pediococcus</taxon>
        <taxon>Pediococcus acidilactici group</taxon>
    </lineage>
</organism>
<dbReference type="Gene3D" id="3.30.70.100">
    <property type="match status" value="1"/>
</dbReference>
<sequence>MNVMQAVHMHVVGRVQGVGFRFMTKHLADQLKITGWVKNSLDGSVEIEAQGPNEILKQFIQGVKASPSPSGRVDKLVVKEIPSFQAREFLVKY</sequence>
<dbReference type="EMBL" id="AEEG01000002">
    <property type="protein sequence ID" value="EFL96114.1"/>
    <property type="molecule type" value="Genomic_DNA"/>
</dbReference>
<dbReference type="PRINTS" id="PR00112">
    <property type="entry name" value="ACYLPHPHTASE"/>
</dbReference>
<dbReference type="eggNOG" id="COG1254">
    <property type="taxonomic scope" value="Bacteria"/>
</dbReference>
<dbReference type="PROSITE" id="PS51160">
    <property type="entry name" value="ACYLPHOSPHATASE_3"/>
    <property type="match status" value="1"/>
</dbReference>
<keyword evidence="5 6" id="KW-0378">Hydrolase</keyword>
<reference evidence="9" key="1">
    <citation type="submission" date="2010-07" db="EMBL/GenBank/DDBJ databases">
        <authorList>
            <person name="Muzny D."/>
            <person name="Qin X."/>
            <person name="Deng J."/>
            <person name="Jiang H."/>
            <person name="Liu Y."/>
            <person name="Qu J."/>
            <person name="Song X.-Z."/>
            <person name="Zhang L."/>
            <person name="Thornton R."/>
            <person name="Coyle M."/>
            <person name="Francisco L."/>
            <person name="Jackson L."/>
            <person name="Javaid M."/>
            <person name="Korchina V."/>
            <person name="Kovar C."/>
            <person name="Mata R."/>
            <person name="Mathew T."/>
            <person name="Ngo R."/>
            <person name="Nguyen L."/>
            <person name="Nguyen N."/>
            <person name="Okwuonu G."/>
            <person name="Ongeri F."/>
            <person name="Pham C."/>
            <person name="Simmons D."/>
            <person name="Wilczek-Boney K."/>
            <person name="Hale W."/>
            <person name="Jakkamsetti A."/>
            <person name="Pham P."/>
            <person name="Ruth R."/>
            <person name="San Lucas F."/>
            <person name="Warren J."/>
            <person name="Zhang J."/>
            <person name="Zhao Z."/>
            <person name="Zhou C."/>
            <person name="Zhu D."/>
            <person name="Lee S."/>
            <person name="Bess C."/>
            <person name="Blankenburg K."/>
            <person name="Forbes L."/>
            <person name="Fu Q."/>
            <person name="Gubbala S."/>
            <person name="Hirani K."/>
            <person name="Jayaseelan J.C."/>
            <person name="Lara F."/>
            <person name="Munidasa M."/>
            <person name="Palculict T."/>
            <person name="Patil S."/>
            <person name="Pu L.-L."/>
            <person name="Saada N."/>
            <person name="Tang L."/>
            <person name="Weissenberger G."/>
            <person name="Zhu Y."/>
            <person name="Hemphill L."/>
            <person name="Shang Y."/>
            <person name="Youmans B."/>
            <person name="Ayvaz T."/>
            <person name="Ross M."/>
            <person name="Santibanez J."/>
            <person name="Aqrawi P."/>
            <person name="Gross S."/>
            <person name="Joshi V."/>
            <person name="Fowler G."/>
            <person name="Nazareth L."/>
            <person name="Reid J."/>
            <person name="Worley K."/>
            <person name="Petrosino J."/>
            <person name="Highlander S."/>
            <person name="Gibbs R."/>
        </authorList>
    </citation>
    <scope>NUCLEOTIDE SEQUENCE [LARGE SCALE GENOMIC DNA]</scope>
    <source>
        <strain evidence="9">DSM 20284</strain>
    </source>
</reference>
<dbReference type="InterPro" id="IPR036046">
    <property type="entry name" value="Acylphosphatase-like_dom_sf"/>
</dbReference>
<evidence type="ECO:0000256" key="1">
    <source>
        <dbReference type="ARBA" id="ARBA00005614"/>
    </source>
</evidence>